<dbReference type="Pfam" id="PF17966">
    <property type="entry name" value="Muc_B2"/>
    <property type="match status" value="1"/>
</dbReference>
<evidence type="ECO:0000313" key="8">
    <source>
        <dbReference type="EMBL" id="KRK99663.1"/>
    </source>
</evidence>
<dbReference type="InterPro" id="IPR019931">
    <property type="entry name" value="LPXTG_anchor"/>
</dbReference>
<dbReference type="STRING" id="1423776.FD04_GL002438"/>
<evidence type="ECO:0000256" key="3">
    <source>
        <dbReference type="ARBA" id="ARBA00022729"/>
    </source>
</evidence>
<dbReference type="PATRIC" id="fig|1423776.4.peg.2474"/>
<feature type="region of interest" description="Disordered" evidence="5">
    <location>
        <begin position="33"/>
        <end position="198"/>
    </location>
</feature>
<accession>A0A0R1LVM1</accession>
<protein>
    <submittedName>
        <fullName evidence="8">Adhesion exoprotein</fullName>
    </submittedName>
</protein>
<keyword evidence="2" id="KW-0964">Secreted</keyword>
<feature type="chain" id="PRO_5006407633" evidence="6">
    <location>
        <begin position="25"/>
        <end position="2216"/>
    </location>
</feature>
<evidence type="ECO:0000256" key="5">
    <source>
        <dbReference type="SAM" id="MobiDB-lite"/>
    </source>
</evidence>
<keyword evidence="3 6" id="KW-0732">Signal</keyword>
<feature type="compositionally biased region" description="Polar residues" evidence="5">
    <location>
        <begin position="2144"/>
        <end position="2156"/>
    </location>
</feature>
<organism evidence="8 9">
    <name type="scientific">Secundilactobacillus odoratitofui DSM 19909 = JCM 15043</name>
    <dbReference type="NCBI Taxonomy" id="1423776"/>
    <lineage>
        <taxon>Bacteria</taxon>
        <taxon>Bacillati</taxon>
        <taxon>Bacillota</taxon>
        <taxon>Bacilli</taxon>
        <taxon>Lactobacillales</taxon>
        <taxon>Lactobacillaceae</taxon>
        <taxon>Secundilactobacillus</taxon>
    </lineage>
</organism>
<keyword evidence="9" id="KW-1185">Reference proteome</keyword>
<dbReference type="Gene3D" id="2.60.40.4300">
    <property type="match status" value="4"/>
</dbReference>
<evidence type="ECO:0000256" key="2">
    <source>
        <dbReference type="ARBA" id="ARBA00022525"/>
    </source>
</evidence>
<sequence length="2216" mass="226993">MFASIASLTFGAAIFFSGNLTTFAATDSTVTTTQVANDSTSNSSSATSSSTTATDTSNTDSASTATSDSADSATSQSSTDTSTSNTSSDSSSQAASQSQASSDTTTNDTATTDASKTDVAKTATTSTSQATKTTASEPSKSTSSNTKTADTSTAQAQSTTSDSSTNSAPTITSSSTTPQAAATDATQATATTPTTTTVTTPTAATINTVTLTDATAAELADAKTAAATQYALTGQAQAVNATLATATSGKISISVPTTTLGAGTNSTNSTTKYTITVSFSNIVAGDIVTVNIPTDLDTLKYEPNNSGITDMGSNQYGTETVTQNADGTTTVTYTFTSTPGTNFSNAMTISQAGNISSTAVSADQAGQTVTRAITTTLNGKDDASVALTQYYEPSVTIPTSPTRFTPSTSTTPAVNADTDYIYTFSINDVNNYGNNYASTRVASSLNAGGTVITIPTPASFTLNSNLTASLNDFNDGTTITQAGTGADIIITVPAGKGSTGSLLYPYYLAGSYDITQTDTAQTVTAASGASIVQINAAGTYTATTSDNSVWTETIAAADTTTTSATVTGTGNSKSGSAITLDSITSDDPEYINQVAFTLNSASNVTDGVITLTIPSGINATGFYVPTTSSTLVNNTTDVLLNYTTGTTSYGYVVTYLDGTTSTGTVAAGGKINSPDNPSPIRQIVLTPNYIAAGAGKLVISTIGTLSTTYDDGTSVKNNDELTFKSEISFPGEGNETITSTNVQTVSAGVAKTALYAWNADKTTPGTGAGSVMSISQGDFTQTTDYVYEPIIYFVLPASHAIAATDPVTIPAADLAAGAQISYYTTDTGQTGVKIDYTGTGEYVNLNEPTNTYKVTLGNILPDAVNGQYKASLYMTSLTTALTDKGGQANKPTDKTLVDGDTNAIYIDAQMFTVSTSSTTTNSSFAQGNTNNDAVSAGTSDVSGTSQMDFYTNVTNSTDVTDTNTGVIVNLPTVGDSQGSTYDFELTGPITLPTNFTNSSNNGATMSGTVYYSTQLYDTSNSTATPDLSNYVTEDQVTDWSTIRSVYISIGNLPTSNSTGRIDISGTAKDFAAQGNHTGYLQTALYINGLAPTVTNKAASIAITGTSTVNVQFHYVDDNGDDQYISLADLQKTYKDNVDTLTASTYPSSASGFSATDTNLIPSGYWLATNADGSLKVSILNSDHGDYDGMPNDTAAFGKTVAYYFDGDTITYELTDGKVVDTIAYVDSTDGSTVLTQKVKGTPGDTTTVAITAPTSYTLKSGTPATYDLTFGDTDSTSPVYTVYLDHAVSTEEYTIPNTVNYTGLPAGVTPTPTPSSTGTWTSSTVDANGNTVYSVSQDVTWTASTDEVTGITTYATVPDYSVVNTPTVAGYTPTEESTSFNLPSSTTYPGSQTATVNYVADAQTVDVKFVDDDNGGAQVGDTQTLSGVTGSIANWQAKAPTNYALANGQSATGTHTFTANDNDTITIHLVHALTAGTASSTYTVTYTGLPADKALTDNTQTMNWTTSTDDVTGITTYTPASTSEAATIPPVAGYTADPDESSFSFATSTTAPTPQSLTVNYTANDQTIKVNYVDDVTGDSIASSNTTLTGTTDQTGTYTVKVPTNYELATGQPSTVDYTFSADAAQNVITVHLTHAISYSTVDTTQTVNYQLTGTTTALAPATTQTISWKAATDKVTNQTVYTPQGAYAATTAATVAGYTPTTASVAAVTPDASTSAPTDTSATIYYTADPQSITINYVDATNSEKVNNASVTLHGATGESGSITVIVPAGYVLAKGQAADIAYTFSADAAKNVINVQLAHAVNHSTVTTTQTVNYYLKGTTTALAPATTQSLTWNVSTDAVTGDSIYTPQGGYNATKAASITGYTPTTTSVAAVNPDASTTAPSDTSAAIYYTADALSIPVSYVDDVTGKTIASAAETLTGTIGETGTYTVKVPTGYTLAADQASSVAYTFTEAGSAITVHLTHNITHSTATTTRTINYLVAGTQTSLKPATVQTITWNVSTDDVTGETVATPQDGYAAVTAPTITGYTTTSTGIAAANPAPTSADQLANSTATIEYTVVSTDNGGGNNGNSGTTTGDNTTGGTTGETSGDSTTGGTSTSTSGDNTTGSTGTTTTTPKPGETTTTEPGTTVAPETTSTETDGTRVNAQTTTTSSEAKAVAATTRMAKYHTDANTSKAKLPQTNDANENSMAVMGLSLLSALGILGLAKRRRKGDE</sequence>
<dbReference type="InterPro" id="IPR041495">
    <property type="entry name" value="Mub_B2"/>
</dbReference>
<reference evidence="8 9" key="1">
    <citation type="journal article" date="2015" name="Genome Announc.">
        <title>Expanding the biotechnology potential of lactobacilli through comparative genomics of 213 strains and associated genera.</title>
        <authorList>
            <person name="Sun Z."/>
            <person name="Harris H.M."/>
            <person name="McCann A."/>
            <person name="Guo C."/>
            <person name="Argimon S."/>
            <person name="Zhang W."/>
            <person name="Yang X."/>
            <person name="Jeffery I.B."/>
            <person name="Cooney J.C."/>
            <person name="Kagawa T.F."/>
            <person name="Liu W."/>
            <person name="Song Y."/>
            <person name="Salvetti E."/>
            <person name="Wrobel A."/>
            <person name="Rasinkangas P."/>
            <person name="Parkhill J."/>
            <person name="Rea M.C."/>
            <person name="O'Sullivan O."/>
            <person name="Ritari J."/>
            <person name="Douillard F.P."/>
            <person name="Paul Ross R."/>
            <person name="Yang R."/>
            <person name="Briner A.E."/>
            <person name="Felis G.E."/>
            <person name="de Vos W.M."/>
            <person name="Barrangou R."/>
            <person name="Klaenhammer T.R."/>
            <person name="Caufield P.W."/>
            <person name="Cui Y."/>
            <person name="Zhang H."/>
            <person name="O'Toole P.W."/>
        </authorList>
    </citation>
    <scope>NUCLEOTIDE SEQUENCE [LARGE SCALE GENOMIC DNA]</scope>
    <source>
        <strain evidence="8 9">DSM 19909</strain>
    </source>
</reference>
<keyword evidence="1" id="KW-0134">Cell wall</keyword>
<evidence type="ECO:0000259" key="7">
    <source>
        <dbReference type="PROSITE" id="PS50847"/>
    </source>
</evidence>
<feature type="compositionally biased region" description="Low complexity" evidence="5">
    <location>
        <begin position="120"/>
        <end position="136"/>
    </location>
</feature>
<feature type="compositionally biased region" description="Polar residues" evidence="5">
    <location>
        <begin position="137"/>
        <end position="147"/>
    </location>
</feature>
<evidence type="ECO:0000256" key="1">
    <source>
        <dbReference type="ARBA" id="ARBA00022512"/>
    </source>
</evidence>
<feature type="domain" description="Gram-positive cocci surface proteins LPxTG" evidence="7">
    <location>
        <begin position="2180"/>
        <end position="2216"/>
    </location>
</feature>
<feature type="signal peptide" evidence="6">
    <location>
        <begin position="1"/>
        <end position="24"/>
    </location>
</feature>
<keyword evidence="4" id="KW-0572">Peptidoglycan-anchor</keyword>
<dbReference type="EMBL" id="AZEE01000004">
    <property type="protein sequence ID" value="KRK99663.1"/>
    <property type="molecule type" value="Genomic_DNA"/>
</dbReference>
<dbReference type="Pfam" id="PF17965">
    <property type="entry name" value="MucBP_2"/>
    <property type="match status" value="4"/>
</dbReference>
<dbReference type="Proteomes" id="UP000051160">
    <property type="component" value="Unassembled WGS sequence"/>
</dbReference>
<dbReference type="InterPro" id="IPR041558">
    <property type="entry name" value="MucBP_2"/>
</dbReference>
<feature type="compositionally biased region" description="Low complexity" evidence="5">
    <location>
        <begin position="33"/>
        <end position="114"/>
    </location>
</feature>
<dbReference type="Pfam" id="PF00746">
    <property type="entry name" value="Gram_pos_anchor"/>
    <property type="match status" value="1"/>
</dbReference>
<name>A0A0R1LVM1_9LACO</name>
<evidence type="ECO:0000313" key="9">
    <source>
        <dbReference type="Proteomes" id="UP000051160"/>
    </source>
</evidence>
<dbReference type="NCBIfam" id="TIGR01167">
    <property type="entry name" value="LPXTG_anchor"/>
    <property type="match status" value="1"/>
</dbReference>
<proteinExistence type="predicted"/>
<evidence type="ECO:0000256" key="4">
    <source>
        <dbReference type="ARBA" id="ARBA00023088"/>
    </source>
</evidence>
<feature type="compositionally biased region" description="Low complexity" evidence="5">
    <location>
        <begin position="148"/>
        <end position="198"/>
    </location>
</feature>
<gene>
    <name evidence="8" type="ORF">FD04_GL002438</name>
</gene>
<feature type="region of interest" description="Disordered" evidence="5">
    <location>
        <begin position="2061"/>
        <end position="2157"/>
    </location>
</feature>
<evidence type="ECO:0000256" key="6">
    <source>
        <dbReference type="SAM" id="SignalP"/>
    </source>
</evidence>
<dbReference type="Gene3D" id="3.10.20.320">
    <property type="entry name" value="Putative peptidoglycan bound protein (lpxtg motif)"/>
    <property type="match status" value="5"/>
</dbReference>
<comment type="caution">
    <text evidence="8">The sequence shown here is derived from an EMBL/GenBank/DDBJ whole genome shotgun (WGS) entry which is preliminary data.</text>
</comment>
<feature type="compositionally biased region" description="Low complexity" evidence="5">
    <location>
        <begin position="2072"/>
        <end position="2141"/>
    </location>
</feature>
<dbReference type="PROSITE" id="PS50847">
    <property type="entry name" value="GRAM_POS_ANCHORING"/>
    <property type="match status" value="1"/>
</dbReference>